<dbReference type="EMBL" id="JARTCD010000053">
    <property type="protein sequence ID" value="KAJ8655075.1"/>
    <property type="molecule type" value="Genomic_DNA"/>
</dbReference>
<keyword evidence="7" id="KW-1185">Reference proteome</keyword>
<dbReference type="SUPFAM" id="SSF46785">
    <property type="entry name" value="Winged helix' DNA-binding domain"/>
    <property type="match status" value="1"/>
</dbReference>
<keyword evidence="2" id="KW-0344">Guanine-nucleotide releasing factor</keyword>
<dbReference type="Proteomes" id="UP001234581">
    <property type="component" value="Unassembled WGS sequence"/>
</dbReference>
<dbReference type="InterPro" id="IPR036388">
    <property type="entry name" value="WH-like_DNA-bd_sf"/>
</dbReference>
<dbReference type="AlphaFoldDB" id="A0AAD7UXG7"/>
<feature type="region of interest" description="Disordered" evidence="3">
    <location>
        <begin position="203"/>
        <end position="231"/>
    </location>
</feature>
<proteinExistence type="predicted"/>
<dbReference type="Pfam" id="PF00780">
    <property type="entry name" value="CNH"/>
    <property type="match status" value="1"/>
</dbReference>
<dbReference type="Pfam" id="PF00621">
    <property type="entry name" value="RhoGEF"/>
    <property type="match status" value="1"/>
</dbReference>
<keyword evidence="1" id="KW-0597">Phosphoprotein</keyword>
<name>A0AAD7UXG7_9FUNG</name>
<organism evidence="6 7">
    <name type="scientific">Lichtheimia ornata</name>
    <dbReference type="NCBI Taxonomy" id="688661"/>
    <lineage>
        <taxon>Eukaryota</taxon>
        <taxon>Fungi</taxon>
        <taxon>Fungi incertae sedis</taxon>
        <taxon>Mucoromycota</taxon>
        <taxon>Mucoromycotina</taxon>
        <taxon>Mucoromycetes</taxon>
        <taxon>Mucorales</taxon>
        <taxon>Lichtheimiaceae</taxon>
        <taxon>Lichtheimia</taxon>
    </lineage>
</organism>
<evidence type="ECO:0000256" key="1">
    <source>
        <dbReference type="ARBA" id="ARBA00022553"/>
    </source>
</evidence>
<dbReference type="SMART" id="SM00049">
    <property type="entry name" value="DEP"/>
    <property type="match status" value="1"/>
</dbReference>
<dbReference type="Gene3D" id="1.20.900.10">
    <property type="entry name" value="Dbl homology (DH) domain"/>
    <property type="match status" value="1"/>
</dbReference>
<comment type="caution">
    <text evidence="6">The sequence shown here is derived from an EMBL/GenBank/DDBJ whole genome shotgun (WGS) entry which is preliminary data.</text>
</comment>
<evidence type="ECO:0000256" key="3">
    <source>
        <dbReference type="SAM" id="MobiDB-lite"/>
    </source>
</evidence>
<dbReference type="GeneID" id="83216689"/>
<gene>
    <name evidence="6" type="ORF">O0I10_009282</name>
</gene>
<reference evidence="6 7" key="1">
    <citation type="submission" date="2023-03" db="EMBL/GenBank/DDBJ databases">
        <title>Genome sequence of Lichtheimia ornata CBS 291.66.</title>
        <authorList>
            <person name="Mohabir J.T."/>
            <person name="Shea T.P."/>
            <person name="Kurbessoian T."/>
            <person name="Berby B."/>
            <person name="Fontaine J."/>
            <person name="Livny J."/>
            <person name="Gnirke A."/>
            <person name="Stajich J.E."/>
            <person name="Cuomo C.A."/>
        </authorList>
    </citation>
    <scope>NUCLEOTIDE SEQUENCE [LARGE SCALE GENOMIC DNA]</scope>
    <source>
        <strain evidence="6">CBS 291.66</strain>
    </source>
</reference>
<evidence type="ECO:0000313" key="7">
    <source>
        <dbReference type="Proteomes" id="UP001234581"/>
    </source>
</evidence>
<dbReference type="GO" id="GO:0035556">
    <property type="term" value="P:intracellular signal transduction"/>
    <property type="evidence" value="ECO:0007669"/>
    <property type="project" value="InterPro"/>
</dbReference>
<sequence length="1080" mass="123326">MTNLRRQVFPVTPPRLSRCFNPTPSNDHHSSNSNCSHHSTTSLQHRVRNSKHNGSSSRSSSSFAMPTPPCSRTDMQQPSNSFLRGQQPEPDTTTTSSSSSQPSNTYGINAYPGLLSYVANELRRRIILNDREKDGIEYKNTFTGQDGVDKILAIICSKDRHLAVRVGRALDSQHLFHDVAYERHLVDSPSEIYQFNDRVLVPTNTRDSESPEIPPATTTRTPTPTTTDDPFYDEATTTTGLFDDHGGIEATAATNYDFPSGVFVDLTRCYTPACMFDESPCYSYLCPKRLALTRQERDQNSSNLERSSLSASSLQYQRPRELWIDTVDPHVRQSISTAEWKRQEAIFELIFTEDNFVRTMEYVNEMWIEPLSHSESIIPDYGRRHTFIQNVFSNIMAIYQVHVQFLASLQDRQRERCIVEEIGDIVLEFADYFDLFVDYGASRYQARFILEHERMTNIAFSNFVVATEDHPASRRLQLNGYLSQPTTRLGRYTLLLDEILKYTPCDHPDQVTIPKALARIRSTLWRMNTRTGESKNRFDLQRINAHLRFKNPVDKVDLHLLDPERRIVKEDRLTKSPNPGSTEYQVILLDNYLLIARIKVQHGVPHYIIQRRPISIIWLSVSTTEPKQPAAPVLPVLPGGIAASIGPHMAHHPIINHRPSAMYRRHSSLKTYANQHAYPITFHHMGRRGSGSFTLFSPSAPARKPWLDKIHELQSSMIRSTAVFNSIPAIKESEIYITDKANHMVTFNDGRQYVLATSAGVFVGHNEPASVSHKILAVERVSQIEVLEGAQKLLVLADRTLWEYALQVVNNSVGCDKRRKQIQSSVPFFHVGHCLGTTLVCIPKGTFSSRIVVYEPQKLEDYSKKQKRAGRVPNPLDLPLKKFGEYHVPSEIWDIELSNTKMFVTTPRGIIILSIRDPKSIMPMSLLNYNDPLLSFITIRERDQLRTIPKRINFFRTPDAQHIVCYDEFAFYIDGQGNRARPEFLIEWKGTPESFIFSYPYLLAFEPNFIEIRDIFTGELVQVIRGKNIKCLTSHHLYRSKVPFIFGAMTDPSNDCVQYIFRLDPIVSSRKSAPPALLSS</sequence>
<dbReference type="InterPro" id="IPR011993">
    <property type="entry name" value="PH-like_dom_sf"/>
</dbReference>
<dbReference type="PANTHER" id="PTHR46572:SF1">
    <property type="entry name" value="RHO1 GUANINE NUCLEOTIDE EXCHANGE FACTOR TUS1"/>
    <property type="match status" value="1"/>
</dbReference>
<dbReference type="PROSITE" id="PS50010">
    <property type="entry name" value="DH_2"/>
    <property type="match status" value="1"/>
</dbReference>
<accession>A0AAD7UXG7</accession>
<dbReference type="InterPro" id="IPR036390">
    <property type="entry name" value="WH_DNA-bd_sf"/>
</dbReference>
<feature type="domain" description="DH" evidence="4">
    <location>
        <begin position="341"/>
        <end position="530"/>
    </location>
</feature>
<dbReference type="InterPro" id="IPR035899">
    <property type="entry name" value="DBL_dom_sf"/>
</dbReference>
<evidence type="ECO:0000313" key="6">
    <source>
        <dbReference type="EMBL" id="KAJ8655075.1"/>
    </source>
</evidence>
<feature type="compositionally biased region" description="Low complexity" evidence="3">
    <location>
        <begin position="21"/>
        <end position="42"/>
    </location>
</feature>
<evidence type="ECO:0000256" key="2">
    <source>
        <dbReference type="ARBA" id="ARBA00022658"/>
    </source>
</evidence>
<dbReference type="GO" id="GO:0005085">
    <property type="term" value="F:guanyl-nucleotide exchange factor activity"/>
    <property type="evidence" value="ECO:0007669"/>
    <property type="project" value="UniProtKB-KW"/>
</dbReference>
<evidence type="ECO:0000259" key="4">
    <source>
        <dbReference type="PROSITE" id="PS50010"/>
    </source>
</evidence>
<dbReference type="Gene3D" id="1.10.10.10">
    <property type="entry name" value="Winged helix-like DNA-binding domain superfamily/Winged helix DNA-binding domain"/>
    <property type="match status" value="1"/>
</dbReference>
<dbReference type="InterPro" id="IPR052233">
    <property type="entry name" value="Rho-type_GEFs"/>
</dbReference>
<dbReference type="CDD" id="cd00160">
    <property type="entry name" value="RhoGEF"/>
    <property type="match status" value="1"/>
</dbReference>
<dbReference type="SMART" id="SM00325">
    <property type="entry name" value="RhoGEF"/>
    <property type="match status" value="1"/>
</dbReference>
<dbReference type="Pfam" id="PF15405">
    <property type="entry name" value="PH_5"/>
    <property type="match status" value="1"/>
</dbReference>
<dbReference type="Gene3D" id="2.30.29.30">
    <property type="entry name" value="Pleckstrin-homology domain (PH domain)/Phosphotyrosine-binding domain (PTB)"/>
    <property type="match status" value="1"/>
</dbReference>
<feature type="domain" description="CNH" evidence="5">
    <location>
        <begin position="738"/>
        <end position="1039"/>
    </location>
</feature>
<dbReference type="Pfam" id="PF00610">
    <property type="entry name" value="DEP"/>
    <property type="match status" value="1"/>
</dbReference>
<dbReference type="PROSITE" id="PS50219">
    <property type="entry name" value="CNH"/>
    <property type="match status" value="1"/>
</dbReference>
<feature type="compositionally biased region" description="Low complexity" evidence="3">
    <location>
        <begin position="215"/>
        <end position="229"/>
    </location>
</feature>
<feature type="compositionally biased region" description="Polar residues" evidence="3">
    <location>
        <begin position="73"/>
        <end position="84"/>
    </location>
</feature>
<dbReference type="InterPro" id="IPR000591">
    <property type="entry name" value="DEP_dom"/>
</dbReference>
<dbReference type="RefSeq" id="XP_058339988.1">
    <property type="nucleotide sequence ID" value="XM_058489277.1"/>
</dbReference>
<dbReference type="SUPFAM" id="SSF48065">
    <property type="entry name" value="DBL homology domain (DH-domain)"/>
    <property type="match status" value="1"/>
</dbReference>
<dbReference type="InterPro" id="IPR001180">
    <property type="entry name" value="CNH_dom"/>
</dbReference>
<dbReference type="SMART" id="SM00036">
    <property type="entry name" value="CNH"/>
    <property type="match status" value="1"/>
</dbReference>
<feature type="region of interest" description="Disordered" evidence="3">
    <location>
        <begin position="1"/>
        <end position="105"/>
    </location>
</feature>
<dbReference type="InterPro" id="IPR000219">
    <property type="entry name" value="DH_dom"/>
</dbReference>
<protein>
    <submittedName>
        <fullName evidence="6">Uncharacterized protein</fullName>
    </submittedName>
</protein>
<dbReference type="InterPro" id="IPR041675">
    <property type="entry name" value="PH_5"/>
</dbReference>
<evidence type="ECO:0000259" key="5">
    <source>
        <dbReference type="PROSITE" id="PS50219"/>
    </source>
</evidence>
<dbReference type="PANTHER" id="PTHR46572">
    <property type="entry name" value="RHO1 GDP-GTP EXCHANGE PROTEIN 1-RELATED"/>
    <property type="match status" value="1"/>
</dbReference>